<dbReference type="AlphaFoldDB" id="A0A840WGI7"/>
<dbReference type="GO" id="GO:0016301">
    <property type="term" value="F:kinase activity"/>
    <property type="evidence" value="ECO:0007669"/>
    <property type="project" value="UniProtKB-KW"/>
</dbReference>
<evidence type="ECO:0000256" key="8">
    <source>
        <dbReference type="ARBA" id="ARBA00022741"/>
    </source>
</evidence>
<evidence type="ECO:0000313" key="17">
    <source>
        <dbReference type="EMBL" id="MBB5495372.1"/>
    </source>
</evidence>
<dbReference type="EC" id="2.7.1.175" evidence="4"/>
<keyword evidence="18" id="KW-1185">Reference proteome</keyword>
<gene>
    <name evidence="17" type="ORF">HNR07_006509</name>
</gene>
<comment type="similarity">
    <text evidence="2">Belongs to the aminoglycoside phosphotransferase family.</text>
</comment>
<dbReference type="GO" id="GO:0005524">
    <property type="term" value="F:ATP binding"/>
    <property type="evidence" value="ECO:0007669"/>
    <property type="project" value="UniProtKB-KW"/>
</dbReference>
<name>A0A840WGI7_9ACTN</name>
<evidence type="ECO:0000256" key="3">
    <source>
        <dbReference type="ARBA" id="ARBA00011245"/>
    </source>
</evidence>
<keyword evidence="7 17" id="KW-0808">Transferase</keyword>
<keyword evidence="11" id="KW-0320">Glycogen biosynthesis</keyword>
<dbReference type="EMBL" id="JACHDO010000001">
    <property type="protein sequence ID" value="MBB5495372.1"/>
    <property type="molecule type" value="Genomic_DNA"/>
</dbReference>
<evidence type="ECO:0000256" key="14">
    <source>
        <dbReference type="ARBA" id="ARBA00049067"/>
    </source>
</evidence>
<keyword evidence="6" id="KW-0321">Glycogen metabolism</keyword>
<evidence type="ECO:0000259" key="15">
    <source>
        <dbReference type="Pfam" id="PF01636"/>
    </source>
</evidence>
<keyword evidence="12" id="KW-0119">Carbohydrate metabolism</keyword>
<dbReference type="Proteomes" id="UP000579647">
    <property type="component" value="Unassembled WGS sequence"/>
</dbReference>
<dbReference type="InterPro" id="IPR002575">
    <property type="entry name" value="Aminoglycoside_PTrfase"/>
</dbReference>
<feature type="domain" description="Aminoglycoside phosphotransferase" evidence="15">
    <location>
        <begin position="235"/>
        <end position="368"/>
    </location>
</feature>
<comment type="catalytic activity">
    <reaction evidence="14">
        <text>D-maltose + ATP = alpha-maltose 1-phosphate + ADP + H(+)</text>
        <dbReference type="Rhea" id="RHEA:31915"/>
        <dbReference type="ChEBI" id="CHEBI:15378"/>
        <dbReference type="ChEBI" id="CHEBI:17306"/>
        <dbReference type="ChEBI" id="CHEBI:30616"/>
        <dbReference type="ChEBI" id="CHEBI:63576"/>
        <dbReference type="ChEBI" id="CHEBI:456216"/>
        <dbReference type="EC" id="2.7.1.175"/>
    </reaction>
</comment>
<dbReference type="Pfam" id="PF18085">
    <property type="entry name" value="Mak_N_cap"/>
    <property type="match status" value="1"/>
</dbReference>
<evidence type="ECO:0000256" key="12">
    <source>
        <dbReference type="ARBA" id="ARBA00023277"/>
    </source>
</evidence>
<reference evidence="17 18" key="1">
    <citation type="submission" date="2020-08" db="EMBL/GenBank/DDBJ databases">
        <title>Sequencing the genomes of 1000 actinobacteria strains.</title>
        <authorList>
            <person name="Klenk H.-P."/>
        </authorList>
    </citation>
    <scope>NUCLEOTIDE SEQUENCE [LARGE SCALE GENOMIC DNA]</scope>
    <source>
        <strain evidence="17 18">DSM 44598</strain>
    </source>
</reference>
<evidence type="ECO:0000256" key="7">
    <source>
        <dbReference type="ARBA" id="ARBA00022679"/>
    </source>
</evidence>
<evidence type="ECO:0000256" key="10">
    <source>
        <dbReference type="ARBA" id="ARBA00022840"/>
    </source>
</evidence>
<sequence>MSQLEELLAVWLPRQRWFSGKGIPIRQVRIESRYTLVSAGPGGPDLNMLVIQAGQRGLSSRYQVLLGSRPPRSLPPNLARTAIGVCQVAGGRPRVVYDAAHDPQLTALLLERFTTQETTGRRGRVRFRTLPGTTITACGPGRLLTGEQSNTSLVYGRDYVLKTFRRLWPGHNPDLELNMALSGSPYVARPCGWIEADLSGHRAPTTLALLQTFVPDATDGWVLATENVRTLLEGAEADFSEEAARLGRTTAEVHSSLARALPTDVLSPSAAAELADAMVERLAMASAEVPELAEHAPRVMEAYADFARVDEPLPIQRIHGDYHLGQVIRPESGWVLLDFEGEPTVPVRERQRLSSPLRDVAGMLRSFDYAAGYLLVGQDEDPELSWAARSWARRNRDAFCRGYADGGGADPEKHLTVLRAFEFDKAVYEVLYEARNRPNWLRVPLESIATAASGVTAGSGTTAAGAPRVPG</sequence>
<comment type="subunit">
    <text evidence="3">Monomer.</text>
</comment>
<evidence type="ECO:0000256" key="9">
    <source>
        <dbReference type="ARBA" id="ARBA00022777"/>
    </source>
</evidence>
<dbReference type="UniPathway" id="UPA00164"/>
<evidence type="ECO:0000256" key="6">
    <source>
        <dbReference type="ARBA" id="ARBA00022600"/>
    </source>
</evidence>
<dbReference type="InterPro" id="IPR040999">
    <property type="entry name" value="Mak_N_cap"/>
</dbReference>
<evidence type="ECO:0000256" key="4">
    <source>
        <dbReference type="ARBA" id="ARBA00011962"/>
    </source>
</evidence>
<evidence type="ECO:0000256" key="1">
    <source>
        <dbReference type="ARBA" id="ARBA00004964"/>
    </source>
</evidence>
<dbReference type="SUPFAM" id="SSF56112">
    <property type="entry name" value="Protein kinase-like (PK-like)"/>
    <property type="match status" value="1"/>
</dbReference>
<protein>
    <recommendedName>
        <fullName evidence="5">Maltokinase</fullName>
        <ecNumber evidence="4">2.7.1.175</ecNumber>
    </recommendedName>
    <alternativeName>
        <fullName evidence="13">Maltose-1-phosphate synthase</fullName>
    </alternativeName>
</protein>
<dbReference type="Pfam" id="PF01636">
    <property type="entry name" value="APH"/>
    <property type="match status" value="1"/>
</dbReference>
<feature type="domain" description="Maltokinase N-terminal cap" evidence="16">
    <location>
        <begin position="11"/>
        <end position="102"/>
    </location>
</feature>
<keyword evidence="9 17" id="KW-0418">Kinase</keyword>
<organism evidence="17 18">
    <name type="scientific">Nocardiopsis metallicus</name>
    <dbReference type="NCBI Taxonomy" id="179819"/>
    <lineage>
        <taxon>Bacteria</taxon>
        <taxon>Bacillati</taxon>
        <taxon>Actinomycetota</taxon>
        <taxon>Actinomycetes</taxon>
        <taxon>Streptosporangiales</taxon>
        <taxon>Nocardiopsidaceae</taxon>
        <taxon>Nocardiopsis</taxon>
    </lineage>
</organism>
<dbReference type="GO" id="GO:0005978">
    <property type="term" value="P:glycogen biosynthetic process"/>
    <property type="evidence" value="ECO:0007669"/>
    <property type="project" value="UniProtKB-UniPathway"/>
</dbReference>
<evidence type="ECO:0000259" key="16">
    <source>
        <dbReference type="Pfam" id="PF18085"/>
    </source>
</evidence>
<comment type="caution">
    <text evidence="17">The sequence shown here is derived from an EMBL/GenBank/DDBJ whole genome shotgun (WGS) entry which is preliminary data.</text>
</comment>
<keyword evidence="8" id="KW-0547">Nucleotide-binding</keyword>
<comment type="pathway">
    <text evidence="1">Glycan biosynthesis; glycogen biosynthesis.</text>
</comment>
<proteinExistence type="inferred from homology"/>
<dbReference type="RefSeq" id="WP_184370146.1">
    <property type="nucleotide sequence ID" value="NZ_BAAAKM010000030.1"/>
</dbReference>
<evidence type="ECO:0000256" key="2">
    <source>
        <dbReference type="ARBA" id="ARBA00006219"/>
    </source>
</evidence>
<dbReference type="InterPro" id="IPR011009">
    <property type="entry name" value="Kinase-like_dom_sf"/>
</dbReference>
<evidence type="ECO:0000313" key="18">
    <source>
        <dbReference type="Proteomes" id="UP000579647"/>
    </source>
</evidence>
<dbReference type="Gene3D" id="3.90.1200.10">
    <property type="match status" value="1"/>
</dbReference>
<evidence type="ECO:0000256" key="5">
    <source>
        <dbReference type="ARBA" id="ARBA00013882"/>
    </source>
</evidence>
<accession>A0A840WGI7</accession>
<evidence type="ECO:0000256" key="11">
    <source>
        <dbReference type="ARBA" id="ARBA00023056"/>
    </source>
</evidence>
<evidence type="ECO:0000256" key="13">
    <source>
        <dbReference type="ARBA" id="ARBA00031251"/>
    </source>
</evidence>
<keyword evidence="10" id="KW-0067">ATP-binding</keyword>